<sequence length="143" mass="15148">MIAVGVGAFFLLSDGGGSVVGGKYDDPQDAAQAWVDQDYEPEELVCSADMDELSKYQQQNPTKPTGVPDSDLPEAKTTLKSVDVASGSSEGTFTIETTMELMGSETTSTMTYDLVEEDGGWKVCGILDPDIEMDDSGFGLGGR</sequence>
<dbReference type="EMBL" id="JBFAIH010000015">
    <property type="protein sequence ID" value="MEV0365744.1"/>
    <property type="molecule type" value="Genomic_DNA"/>
</dbReference>
<dbReference type="RefSeq" id="WP_063127248.1">
    <property type="nucleotide sequence ID" value="NZ_JBITGC010000001.1"/>
</dbReference>
<feature type="region of interest" description="Disordered" evidence="1">
    <location>
        <begin position="50"/>
        <end position="72"/>
    </location>
</feature>
<evidence type="ECO:0000256" key="1">
    <source>
        <dbReference type="SAM" id="MobiDB-lite"/>
    </source>
</evidence>
<keyword evidence="3" id="KW-1185">Reference proteome</keyword>
<proteinExistence type="predicted"/>
<evidence type="ECO:0008006" key="4">
    <source>
        <dbReference type="Google" id="ProtNLM"/>
    </source>
</evidence>
<gene>
    <name evidence="2" type="ORF">AB0H72_23905</name>
</gene>
<organism evidence="2 3">
    <name type="scientific">Nocardia fusca</name>
    <dbReference type="NCBI Taxonomy" id="941183"/>
    <lineage>
        <taxon>Bacteria</taxon>
        <taxon>Bacillati</taxon>
        <taxon>Actinomycetota</taxon>
        <taxon>Actinomycetes</taxon>
        <taxon>Mycobacteriales</taxon>
        <taxon>Nocardiaceae</taxon>
        <taxon>Nocardia</taxon>
    </lineage>
</organism>
<comment type="caution">
    <text evidence="2">The sequence shown here is derived from an EMBL/GenBank/DDBJ whole genome shotgun (WGS) entry which is preliminary data.</text>
</comment>
<accession>A0ABV3FDE7</accession>
<evidence type="ECO:0000313" key="2">
    <source>
        <dbReference type="EMBL" id="MEV0365744.1"/>
    </source>
</evidence>
<dbReference type="Proteomes" id="UP001551658">
    <property type="component" value="Unassembled WGS sequence"/>
</dbReference>
<evidence type="ECO:0000313" key="3">
    <source>
        <dbReference type="Proteomes" id="UP001551658"/>
    </source>
</evidence>
<protein>
    <recommendedName>
        <fullName evidence="4">DUF4878 domain-containing protein</fullName>
    </recommendedName>
</protein>
<name>A0ABV3FDE7_9NOCA</name>
<reference evidence="2 3" key="1">
    <citation type="submission" date="2024-06" db="EMBL/GenBank/DDBJ databases">
        <title>The Natural Products Discovery Center: Release of the First 8490 Sequenced Strains for Exploring Actinobacteria Biosynthetic Diversity.</title>
        <authorList>
            <person name="Kalkreuter E."/>
            <person name="Kautsar S.A."/>
            <person name="Yang D."/>
            <person name="Bader C.D."/>
            <person name="Teijaro C.N."/>
            <person name="Fluegel L."/>
            <person name="Davis C.M."/>
            <person name="Simpson J.R."/>
            <person name="Lauterbach L."/>
            <person name="Steele A.D."/>
            <person name="Gui C."/>
            <person name="Meng S."/>
            <person name="Li G."/>
            <person name="Viehrig K."/>
            <person name="Ye F."/>
            <person name="Su P."/>
            <person name="Kiefer A.F."/>
            <person name="Nichols A."/>
            <person name="Cepeda A.J."/>
            <person name="Yan W."/>
            <person name="Fan B."/>
            <person name="Jiang Y."/>
            <person name="Adhikari A."/>
            <person name="Zheng C.-J."/>
            <person name="Schuster L."/>
            <person name="Cowan T.M."/>
            <person name="Smanski M.J."/>
            <person name="Chevrette M.G."/>
            <person name="De Carvalho L.P.S."/>
            <person name="Shen B."/>
        </authorList>
    </citation>
    <scope>NUCLEOTIDE SEQUENCE [LARGE SCALE GENOMIC DNA]</scope>
    <source>
        <strain evidence="2 3">NPDC050671</strain>
    </source>
</reference>